<evidence type="ECO:0000313" key="3">
    <source>
        <dbReference type="EMBL" id="RVX02999.1"/>
    </source>
</evidence>
<keyword evidence="1" id="KW-0479">Metal-binding</keyword>
<dbReference type="EMBL" id="QGNW01000067">
    <property type="protein sequence ID" value="RVX02999.1"/>
    <property type="molecule type" value="Genomic_DNA"/>
</dbReference>
<reference evidence="3 4" key="1">
    <citation type="journal article" date="2018" name="PLoS Genet.">
        <title>Population sequencing reveals clonal diversity and ancestral inbreeding in the grapevine cultivar Chardonnay.</title>
        <authorList>
            <person name="Roach M.J."/>
            <person name="Johnson D.L."/>
            <person name="Bohlmann J."/>
            <person name="van Vuuren H.J."/>
            <person name="Jones S.J."/>
            <person name="Pretorius I.S."/>
            <person name="Schmidt S.A."/>
            <person name="Borneman A.R."/>
        </authorList>
    </citation>
    <scope>NUCLEOTIDE SEQUENCE [LARGE SCALE GENOMIC DNA]</scope>
    <source>
        <strain evidence="4">cv. Chardonnay</strain>
        <tissue evidence="3">Leaf</tissue>
    </source>
</reference>
<dbReference type="InterPro" id="IPR051382">
    <property type="entry name" value="CYP450_AA/FA_Hydroxylases"/>
</dbReference>
<comment type="caution">
    <text evidence="3">The sequence shown here is derived from an EMBL/GenBank/DDBJ whole genome shotgun (WGS) entry which is preliminary data.</text>
</comment>
<evidence type="ECO:0000313" key="4">
    <source>
        <dbReference type="Proteomes" id="UP000288805"/>
    </source>
</evidence>
<keyword evidence="1" id="KW-0349">Heme</keyword>
<dbReference type="GO" id="GO:0005506">
    <property type="term" value="F:iron ion binding"/>
    <property type="evidence" value="ECO:0007669"/>
    <property type="project" value="InterPro"/>
</dbReference>
<dbReference type="Proteomes" id="UP000288805">
    <property type="component" value="Unassembled WGS sequence"/>
</dbReference>
<keyword evidence="1" id="KW-0408">Iron</keyword>
<keyword evidence="2" id="KW-0472">Membrane</keyword>
<feature type="binding site" description="axial binding residue" evidence="1">
    <location>
        <position position="118"/>
    </location>
    <ligand>
        <name>heme</name>
        <dbReference type="ChEBI" id="CHEBI:30413"/>
    </ligand>
    <ligandPart>
        <name>Fe</name>
        <dbReference type="ChEBI" id="CHEBI:18248"/>
    </ligandPart>
</feature>
<dbReference type="GO" id="GO:0004497">
    <property type="term" value="F:monooxygenase activity"/>
    <property type="evidence" value="ECO:0007669"/>
    <property type="project" value="InterPro"/>
</dbReference>
<sequence>MQKVMEEIDRVVGKERLVQEFDIMQLKYVKACGREAMRLHPMASFNDPHLSMVDAIVAGYFIPKGSHVLLNQVGLGLNPKVWEEPLRFKPERHMNDDVLDLVEPELRFISYSTKRQWCFGTALGTALTVTLLARLLQGFSRSAPYNHEQIDLRESTQPLI</sequence>
<dbReference type="PANTHER" id="PTHR47949:SF4">
    <property type="entry name" value="TYROSINE N-MONOOXYGENASE"/>
    <property type="match status" value="1"/>
</dbReference>
<evidence type="ECO:0000256" key="1">
    <source>
        <dbReference type="PIRSR" id="PIRSR602401-1"/>
    </source>
</evidence>
<feature type="transmembrane region" description="Helical" evidence="2">
    <location>
        <begin position="117"/>
        <end position="136"/>
    </location>
</feature>
<dbReference type="SUPFAM" id="SSF48264">
    <property type="entry name" value="Cytochrome P450"/>
    <property type="match status" value="1"/>
</dbReference>
<organism evidence="3 4">
    <name type="scientific">Vitis vinifera</name>
    <name type="common">Grape</name>
    <dbReference type="NCBI Taxonomy" id="29760"/>
    <lineage>
        <taxon>Eukaryota</taxon>
        <taxon>Viridiplantae</taxon>
        <taxon>Streptophyta</taxon>
        <taxon>Embryophyta</taxon>
        <taxon>Tracheophyta</taxon>
        <taxon>Spermatophyta</taxon>
        <taxon>Magnoliopsida</taxon>
        <taxon>eudicotyledons</taxon>
        <taxon>Gunneridae</taxon>
        <taxon>Pentapetalae</taxon>
        <taxon>rosids</taxon>
        <taxon>Vitales</taxon>
        <taxon>Vitaceae</taxon>
        <taxon>Viteae</taxon>
        <taxon>Vitis</taxon>
    </lineage>
</organism>
<evidence type="ECO:0000256" key="2">
    <source>
        <dbReference type="SAM" id="Phobius"/>
    </source>
</evidence>
<dbReference type="GO" id="GO:0020037">
    <property type="term" value="F:heme binding"/>
    <property type="evidence" value="ECO:0007669"/>
    <property type="project" value="InterPro"/>
</dbReference>
<dbReference type="InterPro" id="IPR002401">
    <property type="entry name" value="Cyt_P450_E_grp-I"/>
</dbReference>
<dbReference type="PRINTS" id="PR00463">
    <property type="entry name" value="EP450I"/>
</dbReference>
<dbReference type="GO" id="GO:0016705">
    <property type="term" value="F:oxidoreductase activity, acting on paired donors, with incorporation or reduction of molecular oxygen"/>
    <property type="evidence" value="ECO:0007669"/>
    <property type="project" value="InterPro"/>
</dbReference>
<protein>
    <submittedName>
        <fullName evidence="3">Cytochrome P450 79B1</fullName>
    </submittedName>
</protein>
<accession>A0A438J205</accession>
<dbReference type="Gene3D" id="1.10.630.10">
    <property type="entry name" value="Cytochrome P450"/>
    <property type="match status" value="1"/>
</dbReference>
<dbReference type="Pfam" id="PF00067">
    <property type="entry name" value="p450"/>
    <property type="match status" value="1"/>
</dbReference>
<keyword evidence="2" id="KW-0812">Transmembrane</keyword>
<name>A0A438J205_VITVI</name>
<dbReference type="AlphaFoldDB" id="A0A438J205"/>
<comment type="cofactor">
    <cofactor evidence="1">
        <name>heme</name>
        <dbReference type="ChEBI" id="CHEBI:30413"/>
    </cofactor>
</comment>
<dbReference type="InterPro" id="IPR001128">
    <property type="entry name" value="Cyt_P450"/>
</dbReference>
<keyword evidence="2" id="KW-1133">Transmembrane helix</keyword>
<gene>
    <name evidence="3" type="primary">CYP79B1_1</name>
    <name evidence="3" type="ORF">CK203_016639</name>
</gene>
<dbReference type="InterPro" id="IPR036396">
    <property type="entry name" value="Cyt_P450_sf"/>
</dbReference>
<dbReference type="PANTHER" id="PTHR47949">
    <property type="entry name" value="CYTOCHROME P450 703A2-RELATED-RELATED"/>
    <property type="match status" value="1"/>
</dbReference>
<proteinExistence type="predicted"/>